<protein>
    <submittedName>
        <fullName evidence="1">Uncharacterized protein</fullName>
    </submittedName>
</protein>
<name>A0AA39CSD8_9EURO</name>
<evidence type="ECO:0000313" key="1">
    <source>
        <dbReference type="EMBL" id="KAJ9620071.1"/>
    </source>
</evidence>
<reference evidence="1" key="1">
    <citation type="submission" date="2022-10" db="EMBL/GenBank/DDBJ databases">
        <title>Culturing micro-colonial fungi from biological soil crusts in the Mojave desert and describing Neophaeococcomyces mojavensis, and introducing the new genera and species Taxawa tesnikishii.</title>
        <authorList>
            <person name="Kurbessoian T."/>
            <person name="Stajich J.E."/>
        </authorList>
    </citation>
    <scope>NUCLEOTIDE SEQUENCE</scope>
    <source>
        <strain evidence="1">TK_35</strain>
    </source>
</reference>
<dbReference type="Proteomes" id="UP001172681">
    <property type="component" value="Unassembled WGS sequence"/>
</dbReference>
<sequence>MACLFGIATCARISEEVFKAHVQRKTLDVERASDNFTPLDSKLSNLMTSTMRVLTTMVTQAVDEGPFKRAIRLQRRLERHYHWTASTTHIHPAVA</sequence>
<proteinExistence type="predicted"/>
<dbReference type="AlphaFoldDB" id="A0AA39CSD8"/>
<gene>
    <name evidence="1" type="ORF">H2204_012381</name>
</gene>
<dbReference type="EMBL" id="JAPDRN010000127">
    <property type="protein sequence ID" value="KAJ9620071.1"/>
    <property type="molecule type" value="Genomic_DNA"/>
</dbReference>
<organism evidence="1 2">
    <name type="scientific">Knufia peltigerae</name>
    <dbReference type="NCBI Taxonomy" id="1002370"/>
    <lineage>
        <taxon>Eukaryota</taxon>
        <taxon>Fungi</taxon>
        <taxon>Dikarya</taxon>
        <taxon>Ascomycota</taxon>
        <taxon>Pezizomycotina</taxon>
        <taxon>Eurotiomycetes</taxon>
        <taxon>Chaetothyriomycetidae</taxon>
        <taxon>Chaetothyriales</taxon>
        <taxon>Trichomeriaceae</taxon>
        <taxon>Knufia</taxon>
    </lineage>
</organism>
<evidence type="ECO:0000313" key="2">
    <source>
        <dbReference type="Proteomes" id="UP001172681"/>
    </source>
</evidence>
<keyword evidence="2" id="KW-1185">Reference proteome</keyword>
<accession>A0AA39CSD8</accession>
<comment type="caution">
    <text evidence="1">The sequence shown here is derived from an EMBL/GenBank/DDBJ whole genome shotgun (WGS) entry which is preliminary data.</text>
</comment>